<evidence type="ECO:0000256" key="6">
    <source>
        <dbReference type="ARBA" id="ARBA00047989"/>
    </source>
</evidence>
<dbReference type="EMBL" id="CADIKF010000038">
    <property type="protein sequence ID" value="CAB3764372.1"/>
    <property type="molecule type" value="Genomic_DNA"/>
</dbReference>
<dbReference type="RefSeq" id="WP_175113154.1">
    <property type="nucleotide sequence ID" value="NZ_CADIKF010000038.1"/>
</dbReference>
<feature type="compositionally biased region" description="Polar residues" evidence="9">
    <location>
        <begin position="161"/>
        <end position="170"/>
    </location>
</feature>
<dbReference type="EC" id="1.10.3.-" evidence="10"/>
<evidence type="ECO:0000313" key="11">
    <source>
        <dbReference type="Proteomes" id="UP000494329"/>
    </source>
</evidence>
<protein>
    <submittedName>
        <fullName evidence="10">Polyphenol oxidase</fullName>
        <ecNumber evidence="10">1.10.3.-</ecNumber>
    </submittedName>
</protein>
<dbReference type="GO" id="GO:0017061">
    <property type="term" value="F:S-methyl-5-thioadenosine phosphorylase activity"/>
    <property type="evidence" value="ECO:0007669"/>
    <property type="project" value="UniProtKB-EC"/>
</dbReference>
<dbReference type="InterPro" id="IPR038371">
    <property type="entry name" value="Cu_polyphenol_OxRdtase_sf"/>
</dbReference>
<dbReference type="CDD" id="cd16833">
    <property type="entry name" value="YfiH"/>
    <property type="match status" value="1"/>
</dbReference>
<evidence type="ECO:0000256" key="1">
    <source>
        <dbReference type="ARBA" id="ARBA00000553"/>
    </source>
</evidence>
<proteinExistence type="inferred from homology"/>
<dbReference type="AlphaFoldDB" id="A0A6J5EGP9"/>
<comment type="catalytic activity">
    <reaction evidence="6">
        <text>adenosine + H2O + H(+) = inosine + NH4(+)</text>
        <dbReference type="Rhea" id="RHEA:24408"/>
        <dbReference type="ChEBI" id="CHEBI:15377"/>
        <dbReference type="ChEBI" id="CHEBI:15378"/>
        <dbReference type="ChEBI" id="CHEBI:16335"/>
        <dbReference type="ChEBI" id="CHEBI:17596"/>
        <dbReference type="ChEBI" id="CHEBI:28938"/>
        <dbReference type="EC" id="3.5.4.4"/>
    </reaction>
    <physiologicalReaction direction="left-to-right" evidence="6">
        <dbReference type="Rhea" id="RHEA:24409"/>
    </physiologicalReaction>
</comment>
<evidence type="ECO:0000256" key="8">
    <source>
        <dbReference type="ARBA" id="ARBA00049893"/>
    </source>
</evidence>
<evidence type="ECO:0000256" key="2">
    <source>
        <dbReference type="ARBA" id="ARBA00007353"/>
    </source>
</evidence>
<dbReference type="InterPro" id="IPR003730">
    <property type="entry name" value="Cu_polyphenol_OxRdtase"/>
</dbReference>
<accession>A0A6J5EGP9</accession>
<comment type="catalytic activity">
    <reaction evidence="1">
        <text>inosine + phosphate = alpha-D-ribose 1-phosphate + hypoxanthine</text>
        <dbReference type="Rhea" id="RHEA:27646"/>
        <dbReference type="ChEBI" id="CHEBI:17368"/>
        <dbReference type="ChEBI" id="CHEBI:17596"/>
        <dbReference type="ChEBI" id="CHEBI:43474"/>
        <dbReference type="ChEBI" id="CHEBI:57720"/>
        <dbReference type="EC" id="2.4.2.1"/>
    </reaction>
    <physiologicalReaction direction="left-to-right" evidence="1">
        <dbReference type="Rhea" id="RHEA:27647"/>
    </physiologicalReaction>
</comment>
<keyword evidence="11" id="KW-1185">Reference proteome</keyword>
<comment type="catalytic activity">
    <reaction evidence="7">
        <text>adenosine + phosphate = alpha-D-ribose 1-phosphate + adenine</text>
        <dbReference type="Rhea" id="RHEA:27642"/>
        <dbReference type="ChEBI" id="CHEBI:16335"/>
        <dbReference type="ChEBI" id="CHEBI:16708"/>
        <dbReference type="ChEBI" id="CHEBI:43474"/>
        <dbReference type="ChEBI" id="CHEBI:57720"/>
        <dbReference type="EC" id="2.4.2.1"/>
    </reaction>
    <physiologicalReaction direction="left-to-right" evidence="7">
        <dbReference type="Rhea" id="RHEA:27643"/>
    </physiologicalReaction>
</comment>
<name>A0A6J5EGP9_9BURK</name>
<gene>
    <name evidence="10" type="primary">yfiH_2</name>
    <name evidence="10" type="ORF">LMG29739_04340</name>
</gene>
<keyword evidence="3" id="KW-0808">Transferase</keyword>
<sequence>MEETVSSSLLAAISGVSHGFEAAGTQTPAEAVRCHQVHGRKVVVATPVSLQEDADGLITSRFQPVAVVTADCLPILMSSDDGQYVAAVHGGWRGLNLGVIDSAVAAFSDVRVQRNQLRIAIGPAIRACCYEVGEDVIGELHASWSHLWRDEDRSPPWSRVASPNTANQRSKAPKTGGGFWLDLVALAIAQFNNCGVDERQIEVVGACTYCGPGAFASYRRNKHEAKTNRSQFSWIGRRALEE</sequence>
<dbReference type="GO" id="GO:0005507">
    <property type="term" value="F:copper ion binding"/>
    <property type="evidence" value="ECO:0007669"/>
    <property type="project" value="TreeGrafter"/>
</dbReference>
<dbReference type="Pfam" id="PF02578">
    <property type="entry name" value="Cu-oxidase_4"/>
    <property type="match status" value="1"/>
</dbReference>
<dbReference type="PANTHER" id="PTHR30616:SF3">
    <property type="entry name" value="PURINE NUCLEOSIDE PHOSPHORYLASE"/>
    <property type="match status" value="1"/>
</dbReference>
<organism evidence="10 11">
    <name type="scientific">Paraburkholderia solisilvae</name>
    <dbReference type="NCBI Taxonomy" id="624376"/>
    <lineage>
        <taxon>Bacteria</taxon>
        <taxon>Pseudomonadati</taxon>
        <taxon>Pseudomonadota</taxon>
        <taxon>Betaproteobacteria</taxon>
        <taxon>Burkholderiales</taxon>
        <taxon>Burkholderiaceae</taxon>
        <taxon>Paraburkholderia</taxon>
    </lineage>
</organism>
<dbReference type="InterPro" id="IPR011324">
    <property type="entry name" value="Cytotoxic_necrot_fac-like_cat"/>
</dbReference>
<keyword evidence="5" id="KW-0862">Zinc</keyword>
<evidence type="ECO:0000256" key="7">
    <source>
        <dbReference type="ARBA" id="ARBA00048968"/>
    </source>
</evidence>
<dbReference type="GO" id="GO:0016491">
    <property type="term" value="F:oxidoreductase activity"/>
    <property type="evidence" value="ECO:0007669"/>
    <property type="project" value="UniProtKB-KW"/>
</dbReference>
<comment type="similarity">
    <text evidence="2">Belongs to the purine nucleoside phosphorylase YfiH/LACC1 family.</text>
</comment>
<keyword evidence="10" id="KW-0560">Oxidoreductase</keyword>
<keyword evidence="4" id="KW-0479">Metal-binding</keyword>
<evidence type="ECO:0000256" key="3">
    <source>
        <dbReference type="ARBA" id="ARBA00022679"/>
    </source>
</evidence>
<dbReference type="SUPFAM" id="SSF64438">
    <property type="entry name" value="CNF1/YfiH-like putative cysteine hydrolases"/>
    <property type="match status" value="1"/>
</dbReference>
<evidence type="ECO:0000256" key="5">
    <source>
        <dbReference type="ARBA" id="ARBA00022833"/>
    </source>
</evidence>
<evidence type="ECO:0000313" key="10">
    <source>
        <dbReference type="EMBL" id="CAB3764372.1"/>
    </source>
</evidence>
<reference evidence="10 11" key="1">
    <citation type="submission" date="2020-04" db="EMBL/GenBank/DDBJ databases">
        <authorList>
            <person name="De Canck E."/>
        </authorList>
    </citation>
    <scope>NUCLEOTIDE SEQUENCE [LARGE SCALE GENOMIC DNA]</scope>
    <source>
        <strain evidence="10 11">LMG 29739</strain>
    </source>
</reference>
<evidence type="ECO:0000256" key="9">
    <source>
        <dbReference type="SAM" id="MobiDB-lite"/>
    </source>
</evidence>
<dbReference type="Proteomes" id="UP000494329">
    <property type="component" value="Unassembled WGS sequence"/>
</dbReference>
<comment type="catalytic activity">
    <reaction evidence="8">
        <text>S-methyl-5'-thioadenosine + phosphate = 5-(methylsulfanyl)-alpha-D-ribose 1-phosphate + adenine</text>
        <dbReference type="Rhea" id="RHEA:11852"/>
        <dbReference type="ChEBI" id="CHEBI:16708"/>
        <dbReference type="ChEBI" id="CHEBI:17509"/>
        <dbReference type="ChEBI" id="CHEBI:43474"/>
        <dbReference type="ChEBI" id="CHEBI:58533"/>
        <dbReference type="EC" id="2.4.2.28"/>
    </reaction>
    <physiologicalReaction direction="left-to-right" evidence="8">
        <dbReference type="Rhea" id="RHEA:11853"/>
    </physiologicalReaction>
</comment>
<dbReference type="PANTHER" id="PTHR30616">
    <property type="entry name" value="UNCHARACTERIZED PROTEIN YFIH"/>
    <property type="match status" value="1"/>
</dbReference>
<dbReference type="Gene3D" id="3.60.140.10">
    <property type="entry name" value="CNF1/YfiH-like putative cysteine hydrolases"/>
    <property type="match status" value="1"/>
</dbReference>
<feature type="region of interest" description="Disordered" evidence="9">
    <location>
        <begin position="154"/>
        <end position="173"/>
    </location>
</feature>
<evidence type="ECO:0000256" key="4">
    <source>
        <dbReference type="ARBA" id="ARBA00022723"/>
    </source>
</evidence>